<dbReference type="EMBL" id="JALGCL010000001">
    <property type="protein sequence ID" value="MCJ0824614.1"/>
    <property type="molecule type" value="Genomic_DNA"/>
</dbReference>
<sequence length="141" mass="15570">MAGPGIGAAVRDDDFGPVTMEADREIPGVLRVRVHGRGGDAGAALRRWRHHILRARTAGLERLLVIRDLQGPVISEEELGELVMQLGRLDLHGLRVALVQTRHERHRIDELGTLLAMEQGADARVFPDEASALLWLRHGTD</sequence>
<accession>A0ABT0A0W0</accession>
<dbReference type="Proteomes" id="UP001165423">
    <property type="component" value="Unassembled WGS sequence"/>
</dbReference>
<proteinExistence type="predicted"/>
<gene>
    <name evidence="1" type="ORF">MQC88_01330</name>
</gene>
<name>A0ABT0A0W0_9GAMM</name>
<protein>
    <recommendedName>
        <fullName evidence="3">STAS/SEC14 domain-containing protein</fullName>
    </recommendedName>
</protein>
<evidence type="ECO:0008006" key="3">
    <source>
        <dbReference type="Google" id="ProtNLM"/>
    </source>
</evidence>
<evidence type="ECO:0000313" key="1">
    <source>
        <dbReference type="EMBL" id="MCJ0824614.1"/>
    </source>
</evidence>
<comment type="caution">
    <text evidence="1">The sequence shown here is derived from an EMBL/GenBank/DDBJ whole genome shotgun (WGS) entry which is preliminary data.</text>
</comment>
<organism evidence="1 2">
    <name type="scientific">Cognatiluteimonas sedimenti</name>
    <dbReference type="NCBI Taxonomy" id="2927791"/>
    <lineage>
        <taxon>Bacteria</taxon>
        <taxon>Pseudomonadati</taxon>
        <taxon>Pseudomonadota</taxon>
        <taxon>Gammaproteobacteria</taxon>
        <taxon>Lysobacterales</taxon>
        <taxon>Lysobacteraceae</taxon>
        <taxon>Cognatiluteimonas</taxon>
    </lineage>
</organism>
<evidence type="ECO:0000313" key="2">
    <source>
        <dbReference type="Proteomes" id="UP001165423"/>
    </source>
</evidence>
<reference evidence="1 2" key="1">
    <citation type="submission" date="2022-03" db="EMBL/GenBank/DDBJ databases">
        <title>Luteimonas soily sp. nov., a novel bacterium isolated from the soil.</title>
        <authorList>
            <person name="Zhang X."/>
        </authorList>
    </citation>
    <scope>NUCLEOTIDE SEQUENCE [LARGE SCALE GENOMIC DNA]</scope>
    <source>
        <strain evidence="1 2">50</strain>
    </source>
</reference>
<dbReference type="RefSeq" id="WP_243318518.1">
    <property type="nucleotide sequence ID" value="NZ_JALGCL010000001.1"/>
</dbReference>
<keyword evidence="2" id="KW-1185">Reference proteome</keyword>